<evidence type="ECO:0000313" key="1">
    <source>
        <dbReference type="EMBL" id="BDE05097.1"/>
    </source>
</evidence>
<sequence length="83" mass="8966">MAVEAIRRHVSVTEYNAMAQAGILGDDERVEGLDGDVIVAPPQGPPHVSVVARIADVLRSRLDARLAFPDVTFTVDELMGPDR</sequence>
<accession>A0AAN2C907</accession>
<proteinExistence type="predicted"/>
<name>A0AAN2C907_UNVUL</name>
<dbReference type="InterPro" id="IPR012296">
    <property type="entry name" value="Nuclease_put_TT1808"/>
</dbReference>
<dbReference type="Proteomes" id="UP001317532">
    <property type="component" value="Chromosome"/>
</dbReference>
<dbReference type="AlphaFoldDB" id="A0AAN2C907"/>
<keyword evidence="2" id="KW-1185">Reference proteome</keyword>
<dbReference type="Gene3D" id="3.90.1570.10">
    <property type="entry name" value="tt1808, chain A"/>
    <property type="match status" value="1"/>
</dbReference>
<organism evidence="1 2">
    <name type="scientific">Vulcanimicrobium alpinum</name>
    <dbReference type="NCBI Taxonomy" id="3016050"/>
    <lineage>
        <taxon>Bacteria</taxon>
        <taxon>Bacillati</taxon>
        <taxon>Vulcanimicrobiota</taxon>
        <taxon>Vulcanimicrobiia</taxon>
        <taxon>Vulcanimicrobiales</taxon>
        <taxon>Vulcanimicrobiaceae</taxon>
        <taxon>Vulcanimicrobium</taxon>
    </lineage>
</organism>
<gene>
    <name evidence="1" type="ORF">WPS_03730</name>
</gene>
<reference evidence="1 2" key="1">
    <citation type="journal article" date="2022" name="ISME Commun">
        <title>Vulcanimicrobium alpinus gen. nov. sp. nov., the first cultivated representative of the candidate phylum 'Eremiobacterota', is a metabolically versatile aerobic anoxygenic phototroph.</title>
        <authorList>
            <person name="Yabe S."/>
            <person name="Muto K."/>
            <person name="Abe K."/>
            <person name="Yokota A."/>
            <person name="Staudigel H."/>
            <person name="Tebo B.M."/>
        </authorList>
    </citation>
    <scope>NUCLEOTIDE SEQUENCE [LARGE SCALE GENOMIC DNA]</scope>
    <source>
        <strain evidence="1 2">WC8-2</strain>
    </source>
</reference>
<evidence type="ECO:0000313" key="2">
    <source>
        <dbReference type="Proteomes" id="UP001317532"/>
    </source>
</evidence>
<protein>
    <recommendedName>
        <fullName evidence="3">Restriction endonuclease domain-containing protein</fullName>
    </recommendedName>
</protein>
<dbReference type="EMBL" id="AP025523">
    <property type="protein sequence ID" value="BDE05097.1"/>
    <property type="molecule type" value="Genomic_DNA"/>
</dbReference>
<evidence type="ECO:0008006" key="3">
    <source>
        <dbReference type="Google" id="ProtNLM"/>
    </source>
</evidence>
<dbReference type="KEGG" id="vab:WPS_03730"/>